<reference evidence="8" key="3">
    <citation type="journal article" date="2019" name="Int. J. Syst. Evol. Microbiol.">
        <title>Natronolimnobius sulfurireducens sp. nov. and Halalkaliarchaeum desulfuricum gen. nov., sp. nov., the first sulfur-respiring alkaliphilic haloarchaea from hypersaline alkaline lakes.</title>
        <authorList>
            <person name="Sorokin D.Y."/>
            <person name="Yakimov M."/>
            <person name="Messina E."/>
            <person name="Merkel A.Y."/>
            <person name="Bale N.J."/>
            <person name="Sinninghe Damste J.S."/>
        </authorList>
    </citation>
    <scope>NUCLEOTIDE SEQUENCE</scope>
    <source>
        <strain evidence="9">AArc-Mg</strain>
        <strain evidence="8">AArc1</strain>
    </source>
</reference>
<dbReference type="PANTHER" id="PTHR34236:SF1">
    <property type="entry name" value="DIMETHYL SULFOXIDE REDUCTASE TRANSCRIPTIONAL ACTIVATOR"/>
    <property type="match status" value="1"/>
</dbReference>
<dbReference type="InterPro" id="IPR003018">
    <property type="entry name" value="GAF"/>
</dbReference>
<evidence type="ECO:0000256" key="3">
    <source>
        <dbReference type="ARBA" id="ARBA00023015"/>
    </source>
</evidence>
<dbReference type="InterPro" id="IPR029016">
    <property type="entry name" value="GAF-like_dom_sf"/>
</dbReference>
<dbReference type="PROSITE" id="PS50112">
    <property type="entry name" value="PAS"/>
    <property type="match status" value="1"/>
</dbReference>
<protein>
    <submittedName>
        <fullName evidence="8">Signal transduction histidine kinase with PAS domain</fullName>
    </submittedName>
    <submittedName>
        <fullName evidence="9">Signal-transducing histidine kinase</fullName>
    </submittedName>
</protein>
<name>A0A346PD72_9EURY</name>
<evidence type="ECO:0000256" key="5">
    <source>
        <dbReference type="PROSITE-ProRule" id="PRU00169"/>
    </source>
</evidence>
<dbReference type="SUPFAM" id="SSF55781">
    <property type="entry name" value="GAF domain-like"/>
    <property type="match status" value="2"/>
</dbReference>
<gene>
    <name evidence="8" type="ORF">AArc1_1126</name>
    <name evidence="9" type="ORF">AArcMg_2572</name>
</gene>
<dbReference type="Proteomes" id="UP000258707">
    <property type="component" value="Chromosome"/>
</dbReference>
<keyword evidence="2 8" id="KW-0418">Kinase</keyword>
<dbReference type="PANTHER" id="PTHR34236">
    <property type="entry name" value="DIMETHYL SULFOXIDE REDUCTASE TRANSCRIPTIONAL ACTIVATOR"/>
    <property type="match status" value="1"/>
</dbReference>
<dbReference type="Proteomes" id="UP000258613">
    <property type="component" value="Chromosome"/>
</dbReference>
<sequence length="824" mass="91650">MLFVDTGATTVRAAKSVFEDEFGIDVTVASRSDDVFRSLESVDCVVQEIRPPIVHDLDVLEAVCDSFPGLPYIVFSEIRATDLVGEALSQGATDYVRTDADDAGYWLLASRVRRAVDRRYGDELERSDGFYSDVVDGSCLLDESGSFVAVSASYGELFGYDPEHLIGESLPSVFPASEASTLETVFDRVRRRGRTVEEVTARRRDGDAVPVLVSLARRADDQYVCTVFDRSDRTAGITADTDHDTIGLERALSRLEAMVTERLGNETETDTDQDLCEAVVEVIENGNESAAVAIYLYDEPTDGLSRRAVTTRFDESATTLSFEAESTPAWTAFVERTPVFVADVHPEPAEPVQNPAMARGLVVPVGTAGVLVAGTIDGTRLTPLDHAFVRLSSATAGTVLDRIESQRCLSECHRRLERANLETERFETRLDLVRHVARVIGRAWTRPELERAICEHVVATGQYDFVRIADVDEVDERVRERTWAGAEKPYLERLDSSVDTLVGQGEPMATAIETKTVQASRHLLTGSVDEQWRQEAVTRGYRSIVGVPLVFRERTYGGLAVYSEQPDRFDDAERDLFEDLGRWVAQAIHAIETRAALVGRGGVELEFRVRDREIEFLEWARETGCAFEFETVVSRPDGSIRGFFTISGAPVERILELASRSPSVTETRLVTQRGDRHLFECTFTEDSVVARLLEYGVLPKTMSASEDAGRLVVSLPDRTTVREFVGFFTGLYPDSTLVRRQDHEFVDRPGYGFRSDLENALTDKQFEALETAFLSGYFDVPRETTGEGVADLLGVSQPTFNNHLRVAQRKLLSIVFTDDPDPKE</sequence>
<evidence type="ECO:0000256" key="1">
    <source>
        <dbReference type="ARBA" id="ARBA00022679"/>
    </source>
</evidence>
<evidence type="ECO:0000313" key="8">
    <source>
        <dbReference type="EMBL" id="AXR77467.1"/>
    </source>
</evidence>
<accession>A0A346PD72</accession>
<dbReference type="InterPro" id="IPR001789">
    <property type="entry name" value="Sig_transdc_resp-reg_receiver"/>
</dbReference>
<dbReference type="Pfam" id="PF04967">
    <property type="entry name" value="HTH_10"/>
    <property type="match status" value="1"/>
</dbReference>
<dbReference type="Gene3D" id="3.30.450.40">
    <property type="match status" value="2"/>
</dbReference>
<dbReference type="AlphaFoldDB" id="A0A346PD72"/>
<evidence type="ECO:0000313" key="9">
    <source>
        <dbReference type="EMBL" id="AXR82562.1"/>
    </source>
</evidence>
<dbReference type="Pfam" id="PF08448">
    <property type="entry name" value="PAS_4"/>
    <property type="match status" value="1"/>
</dbReference>
<dbReference type="EMBL" id="CP027033">
    <property type="protein sequence ID" value="AXR82562.1"/>
    <property type="molecule type" value="Genomic_DNA"/>
</dbReference>
<proteinExistence type="predicted"/>
<keyword evidence="4" id="KW-0804">Transcription</keyword>
<dbReference type="EMBL" id="CP024047">
    <property type="protein sequence ID" value="AXR77467.1"/>
    <property type="molecule type" value="Genomic_DNA"/>
</dbReference>
<dbReference type="SMART" id="SM00091">
    <property type="entry name" value="PAS"/>
    <property type="match status" value="1"/>
</dbReference>
<dbReference type="InterPro" id="IPR000014">
    <property type="entry name" value="PAS"/>
</dbReference>
<evidence type="ECO:0000313" key="10">
    <source>
        <dbReference type="Proteomes" id="UP000258613"/>
    </source>
</evidence>
<dbReference type="NCBIfam" id="TIGR00229">
    <property type="entry name" value="sensory_box"/>
    <property type="match status" value="1"/>
</dbReference>
<dbReference type="InterPro" id="IPR013656">
    <property type="entry name" value="PAS_4"/>
</dbReference>
<dbReference type="GO" id="GO:0016301">
    <property type="term" value="F:kinase activity"/>
    <property type="evidence" value="ECO:0007669"/>
    <property type="project" value="UniProtKB-KW"/>
</dbReference>
<dbReference type="SUPFAM" id="SSF55785">
    <property type="entry name" value="PYP-like sensor domain (PAS domain)"/>
    <property type="match status" value="1"/>
</dbReference>
<evidence type="ECO:0000259" key="6">
    <source>
        <dbReference type="PROSITE" id="PS50110"/>
    </source>
</evidence>
<keyword evidence="3" id="KW-0805">Transcription regulation</keyword>
<dbReference type="InterPro" id="IPR035965">
    <property type="entry name" value="PAS-like_dom_sf"/>
</dbReference>
<evidence type="ECO:0000256" key="4">
    <source>
        <dbReference type="ARBA" id="ARBA00023163"/>
    </source>
</evidence>
<dbReference type="InterPro" id="IPR007050">
    <property type="entry name" value="HTH_bacterioopsin"/>
</dbReference>
<dbReference type="GO" id="GO:0000160">
    <property type="term" value="P:phosphorelay signal transduction system"/>
    <property type="evidence" value="ECO:0007669"/>
    <property type="project" value="InterPro"/>
</dbReference>
<comment type="caution">
    <text evidence="5">Lacks conserved residue(s) required for the propagation of feature annotation.</text>
</comment>
<evidence type="ECO:0000313" key="11">
    <source>
        <dbReference type="Proteomes" id="UP000258707"/>
    </source>
</evidence>
<dbReference type="PROSITE" id="PS50110">
    <property type="entry name" value="RESPONSE_REGULATORY"/>
    <property type="match status" value="1"/>
</dbReference>
<dbReference type="Gene3D" id="3.30.450.20">
    <property type="entry name" value="PAS domain"/>
    <property type="match status" value="1"/>
</dbReference>
<reference evidence="10" key="2">
    <citation type="submission" date="2018-02" db="EMBL/GenBank/DDBJ databases">
        <title>Phenotypic and genomic properties of facultatively anaerobic sulfur-reducing natronoarchaea from hypersaline soda lakes.</title>
        <authorList>
            <person name="Sorokin D.Y."/>
            <person name="Kublanov I.V."/>
            <person name="Roman P."/>
            <person name="Sinninghe Damste J.S."/>
            <person name="Golyshin P.N."/>
            <person name="Rojo D."/>
            <person name="Ciordia S."/>
            <person name="Mena M.D.C."/>
            <person name="Ferrer M."/>
            <person name="Messina E."/>
            <person name="Smedile F."/>
            <person name="La Spada G."/>
            <person name="La Cono V."/>
            <person name="Yakimov M.M."/>
        </authorList>
    </citation>
    <scope>NUCLEOTIDE SEQUENCE [LARGE SCALE GENOMIC DNA]</scope>
    <source>
        <strain evidence="10">AArc-Mg</strain>
    </source>
</reference>
<feature type="domain" description="Response regulatory" evidence="6">
    <location>
        <begin position="1"/>
        <end position="113"/>
    </location>
</feature>
<dbReference type="Pfam" id="PF15915">
    <property type="entry name" value="BAT"/>
    <property type="match status" value="1"/>
</dbReference>
<feature type="domain" description="PAS" evidence="7">
    <location>
        <begin position="140"/>
        <end position="193"/>
    </location>
</feature>
<dbReference type="Pfam" id="PF13185">
    <property type="entry name" value="GAF_2"/>
    <property type="match status" value="2"/>
</dbReference>
<dbReference type="InterPro" id="IPR011006">
    <property type="entry name" value="CheY-like_superfamily"/>
</dbReference>
<dbReference type="KEGG" id="nag:AArcMg_2572"/>
<evidence type="ECO:0000259" key="7">
    <source>
        <dbReference type="PROSITE" id="PS50112"/>
    </source>
</evidence>
<organism evidence="8 11">
    <name type="scientific">Natrarchaeobaculum sulfurireducens</name>
    <dbReference type="NCBI Taxonomy" id="2044521"/>
    <lineage>
        <taxon>Archaea</taxon>
        <taxon>Methanobacteriati</taxon>
        <taxon>Methanobacteriota</taxon>
        <taxon>Stenosarchaea group</taxon>
        <taxon>Halobacteria</taxon>
        <taxon>Halobacteriales</taxon>
        <taxon>Natrialbaceae</taxon>
        <taxon>Natrarchaeobaculum</taxon>
    </lineage>
</organism>
<reference evidence="11" key="1">
    <citation type="submission" date="2017-10" db="EMBL/GenBank/DDBJ databases">
        <title>Phenotypic and genomic properties of facultatively anaerobic sulfur-reducing natronoarchaea from hypersaline soda lakes.</title>
        <authorList>
            <person name="Sorokin D.Y."/>
            <person name="Kublanov I.V."/>
            <person name="Roman P."/>
            <person name="Sinninghe Damste J.S."/>
            <person name="Golyshin P.N."/>
            <person name="Rojo D."/>
            <person name="Ciordia S."/>
            <person name="Mena Md.C."/>
            <person name="Ferrer M."/>
            <person name="Messina E."/>
            <person name="Smedile F."/>
            <person name="La Spada G."/>
            <person name="La Cono V."/>
            <person name="Yakimov M.M."/>
        </authorList>
    </citation>
    <scope>NUCLEOTIDE SEQUENCE [LARGE SCALE GENOMIC DNA]</scope>
    <source>
        <strain evidence="11">AArc1</strain>
    </source>
</reference>
<dbReference type="InterPro" id="IPR031803">
    <property type="entry name" value="BAT_GAF/HTH-assoc"/>
</dbReference>
<dbReference type="KEGG" id="nan:AArc1_1126"/>
<dbReference type="SMART" id="SM00065">
    <property type="entry name" value="GAF"/>
    <property type="match status" value="2"/>
</dbReference>
<evidence type="ECO:0000256" key="2">
    <source>
        <dbReference type="ARBA" id="ARBA00022777"/>
    </source>
</evidence>
<dbReference type="CDD" id="cd00130">
    <property type="entry name" value="PAS"/>
    <property type="match status" value="1"/>
</dbReference>
<dbReference type="SUPFAM" id="SSF52172">
    <property type="entry name" value="CheY-like"/>
    <property type="match status" value="1"/>
</dbReference>
<keyword evidence="10" id="KW-1185">Reference proteome</keyword>
<dbReference type="Gene3D" id="3.40.50.2300">
    <property type="match status" value="1"/>
</dbReference>
<accession>A0A346PSR7</accession>
<keyword evidence="1" id="KW-0808">Transferase</keyword>